<comment type="similarity">
    <text evidence="2">Belongs to the methyl-accepting chemotaxis (MCP) protein family.</text>
</comment>
<dbReference type="PROSITE" id="PS50111">
    <property type="entry name" value="CHEMOTAXIS_TRANSDUC_2"/>
    <property type="match status" value="1"/>
</dbReference>
<feature type="transmembrane region" description="Helical" evidence="4">
    <location>
        <begin position="9"/>
        <end position="28"/>
    </location>
</feature>
<reference evidence="7 8" key="1">
    <citation type="journal article" date="2017" name="Front. Microbiol.">
        <title>Comparative Genomic Analysis of the Class Epsilonproteobacteria and Proposed Reclassification to Epsilonbacteraeota (phyl. nov.).</title>
        <authorList>
            <person name="Waite D.W."/>
            <person name="Vanwonterghem I."/>
            <person name="Rinke C."/>
            <person name="Parks D.H."/>
            <person name="Zhang Y."/>
            <person name="Takai K."/>
            <person name="Sievert S.M."/>
            <person name="Simon J."/>
            <person name="Campbell B.J."/>
            <person name="Hanson T.E."/>
            <person name="Woyke T."/>
            <person name="Klotz M.G."/>
            <person name="Hugenholtz P."/>
        </authorList>
    </citation>
    <scope>NUCLEOTIDE SEQUENCE [LARGE SCALE GENOMIC DNA]</scope>
    <source>
        <strain evidence="7">UBA12443</strain>
    </source>
</reference>
<dbReference type="Gene3D" id="3.30.450.290">
    <property type="match status" value="1"/>
</dbReference>
<sequence length="528" mass="57660">MFDTVKSKIIFTTLLFSFLGLGTIYWYLTTTFHDFSNETAKRSLNMLSESIFQTLSGSMLAGDPAVVAEAIANAQKIDGIEALKVEKSKAVIELLAPDSKFTDEPLIQEIFKTKKPYVAEKTNGIHTIRLLQPLIAEERCLACHSNVQTGDVLGVMDLVISLEKNDAEISKTETILLIALSVVVIVFVSVLNLFFGKEVLTPLEGLRTRIGALVSGDKDLTKRLDASKKDEFSAAALAVNNFVSMVQETVNEVKDLGRQNSMIATTITDATRTISNGVEQERLIVEATTQKSHSIKEILSGAISVSEQTQRNVANANGELITAKDALSKLVEEVEGYIETEHEMSSRLVSLQHDADQVKSVLGVIKDIADQTNLLALNAAIEAARAGEHGRGFAVVADEVRKLAERTQKSLTEIEISVGTIVQAINDVSDKMGENAKSMNELTVISNEVEDKISATSAEMERSVAVAERSYNDSVEVVGHIEWIIEKISEINTVSEGNQKSVEQIENDSKQLVQVAQSLSARINEFKS</sequence>
<dbReference type="GO" id="GO:0007165">
    <property type="term" value="P:signal transduction"/>
    <property type="evidence" value="ECO:0007669"/>
    <property type="project" value="UniProtKB-KW"/>
</dbReference>
<keyword evidence="1 3" id="KW-0807">Transducer</keyword>
<gene>
    <name evidence="7" type="ORF">CFH83_08945</name>
</gene>
<dbReference type="GO" id="GO:0016020">
    <property type="term" value="C:membrane"/>
    <property type="evidence" value="ECO:0007669"/>
    <property type="project" value="InterPro"/>
</dbReference>
<dbReference type="SMART" id="SM00304">
    <property type="entry name" value="HAMP"/>
    <property type="match status" value="1"/>
</dbReference>
<dbReference type="Pfam" id="PF21563">
    <property type="entry name" value="Mcp40H-20_sensor"/>
    <property type="match status" value="1"/>
</dbReference>
<dbReference type="Proteomes" id="UP000228859">
    <property type="component" value="Unassembled WGS sequence"/>
</dbReference>
<keyword evidence="4" id="KW-1133">Transmembrane helix</keyword>
<evidence type="ECO:0000256" key="2">
    <source>
        <dbReference type="ARBA" id="ARBA00029447"/>
    </source>
</evidence>
<dbReference type="InterPro" id="IPR048904">
    <property type="entry name" value="Mcp40H-20-like_sensor"/>
</dbReference>
<dbReference type="PANTHER" id="PTHR32089:SF114">
    <property type="entry name" value="METHYL-ACCEPTING CHEMOTAXIS PROTEIN MCPB"/>
    <property type="match status" value="1"/>
</dbReference>
<dbReference type="Gene3D" id="1.10.287.950">
    <property type="entry name" value="Methyl-accepting chemotaxis protein"/>
    <property type="match status" value="1"/>
</dbReference>
<dbReference type="Gene3D" id="6.10.340.10">
    <property type="match status" value="1"/>
</dbReference>
<evidence type="ECO:0000259" key="6">
    <source>
        <dbReference type="PROSITE" id="PS50885"/>
    </source>
</evidence>
<keyword evidence="4" id="KW-0472">Membrane</keyword>
<dbReference type="SUPFAM" id="SSF58104">
    <property type="entry name" value="Methyl-accepting chemotaxis protein (MCP) signaling domain"/>
    <property type="match status" value="1"/>
</dbReference>
<evidence type="ECO:0000313" key="8">
    <source>
        <dbReference type="Proteomes" id="UP000228859"/>
    </source>
</evidence>
<organism evidence="7 8">
    <name type="scientific">Sulfuricurvum kujiense</name>
    <dbReference type="NCBI Taxonomy" id="148813"/>
    <lineage>
        <taxon>Bacteria</taxon>
        <taxon>Pseudomonadati</taxon>
        <taxon>Campylobacterota</taxon>
        <taxon>Epsilonproteobacteria</taxon>
        <taxon>Campylobacterales</taxon>
        <taxon>Sulfurimonadaceae</taxon>
        <taxon>Sulfuricurvum</taxon>
    </lineage>
</organism>
<dbReference type="Pfam" id="PF00015">
    <property type="entry name" value="MCPsignal"/>
    <property type="match status" value="1"/>
</dbReference>
<evidence type="ECO:0000313" key="7">
    <source>
        <dbReference type="EMBL" id="DAB37857.1"/>
    </source>
</evidence>
<name>A0A2D3WGJ2_9BACT</name>
<evidence type="ECO:0000256" key="1">
    <source>
        <dbReference type="ARBA" id="ARBA00023224"/>
    </source>
</evidence>
<accession>A0A2D3WGJ2</accession>
<dbReference type="EMBL" id="DLUI01000127">
    <property type="protein sequence ID" value="DAB37857.1"/>
    <property type="molecule type" value="Genomic_DNA"/>
</dbReference>
<comment type="caution">
    <text evidence="7">The sequence shown here is derived from an EMBL/GenBank/DDBJ whole genome shotgun (WGS) entry which is preliminary data.</text>
</comment>
<evidence type="ECO:0000256" key="3">
    <source>
        <dbReference type="PROSITE-ProRule" id="PRU00284"/>
    </source>
</evidence>
<feature type="transmembrane region" description="Helical" evidence="4">
    <location>
        <begin position="175"/>
        <end position="195"/>
    </location>
</feature>
<dbReference type="PANTHER" id="PTHR32089">
    <property type="entry name" value="METHYL-ACCEPTING CHEMOTAXIS PROTEIN MCPB"/>
    <property type="match status" value="1"/>
</dbReference>
<feature type="domain" description="Methyl-accepting transducer" evidence="5">
    <location>
        <begin position="256"/>
        <end position="513"/>
    </location>
</feature>
<protein>
    <submittedName>
        <fullName evidence="7">Chemotaxis protein</fullName>
    </submittedName>
</protein>
<evidence type="ECO:0000259" key="5">
    <source>
        <dbReference type="PROSITE" id="PS50111"/>
    </source>
</evidence>
<evidence type="ECO:0000256" key="4">
    <source>
        <dbReference type="SAM" id="Phobius"/>
    </source>
</evidence>
<dbReference type="InterPro" id="IPR004089">
    <property type="entry name" value="MCPsignal_dom"/>
</dbReference>
<dbReference type="SMART" id="SM00283">
    <property type="entry name" value="MA"/>
    <property type="match status" value="1"/>
</dbReference>
<dbReference type="InterPro" id="IPR003660">
    <property type="entry name" value="HAMP_dom"/>
</dbReference>
<dbReference type="AlphaFoldDB" id="A0A2D3WGJ2"/>
<proteinExistence type="inferred from homology"/>
<keyword evidence="4" id="KW-0812">Transmembrane</keyword>
<feature type="domain" description="HAMP" evidence="6">
    <location>
        <begin position="197"/>
        <end position="251"/>
    </location>
</feature>
<dbReference type="PROSITE" id="PS50885">
    <property type="entry name" value="HAMP"/>
    <property type="match status" value="1"/>
</dbReference>
<dbReference type="RefSeq" id="WP_303663126.1">
    <property type="nucleotide sequence ID" value="NZ_DLUI01000127.1"/>
</dbReference>